<evidence type="ECO:0000313" key="3">
    <source>
        <dbReference type="Proteomes" id="UP000053676"/>
    </source>
</evidence>
<keyword evidence="3" id="KW-1185">Reference proteome</keyword>
<gene>
    <name evidence="2" type="ORF">NECAME_10150</name>
</gene>
<name>W2TCP7_NECAM</name>
<feature type="compositionally biased region" description="Basic and acidic residues" evidence="1">
    <location>
        <begin position="39"/>
        <end position="61"/>
    </location>
</feature>
<dbReference type="AlphaFoldDB" id="W2TCP7"/>
<dbReference type="Proteomes" id="UP000053676">
    <property type="component" value="Unassembled WGS sequence"/>
</dbReference>
<sequence>MEKKDLLDWIREHSMVLKMTHHTLYEIDESISACPGHPKQPERKGFYEGKNMKGRITREQA</sequence>
<proteinExistence type="predicted"/>
<reference evidence="3" key="1">
    <citation type="journal article" date="2014" name="Nat. Genet.">
        <title>Genome of the human hookworm Necator americanus.</title>
        <authorList>
            <person name="Tang Y.T."/>
            <person name="Gao X."/>
            <person name="Rosa B.A."/>
            <person name="Abubucker S."/>
            <person name="Hallsworth-Pepin K."/>
            <person name="Martin J."/>
            <person name="Tyagi R."/>
            <person name="Heizer E."/>
            <person name="Zhang X."/>
            <person name="Bhonagiri-Palsikar V."/>
            <person name="Minx P."/>
            <person name="Warren W.C."/>
            <person name="Wang Q."/>
            <person name="Zhan B."/>
            <person name="Hotez P.J."/>
            <person name="Sternberg P.W."/>
            <person name="Dougall A."/>
            <person name="Gaze S.T."/>
            <person name="Mulvenna J."/>
            <person name="Sotillo J."/>
            <person name="Ranganathan S."/>
            <person name="Rabelo E.M."/>
            <person name="Wilson R.K."/>
            <person name="Felgner P.L."/>
            <person name="Bethony J."/>
            <person name="Hawdon J.M."/>
            <person name="Gasser R.B."/>
            <person name="Loukas A."/>
            <person name="Mitreva M."/>
        </authorList>
    </citation>
    <scope>NUCLEOTIDE SEQUENCE [LARGE SCALE GENOMIC DNA]</scope>
</reference>
<protein>
    <submittedName>
        <fullName evidence="2">Uncharacterized protein</fullName>
    </submittedName>
</protein>
<dbReference type="EMBL" id="KI659740">
    <property type="protein sequence ID" value="ETN78762.1"/>
    <property type="molecule type" value="Genomic_DNA"/>
</dbReference>
<feature type="region of interest" description="Disordered" evidence="1">
    <location>
        <begin position="35"/>
        <end position="61"/>
    </location>
</feature>
<evidence type="ECO:0000313" key="2">
    <source>
        <dbReference type="EMBL" id="ETN78762.1"/>
    </source>
</evidence>
<organism evidence="2 3">
    <name type="scientific">Necator americanus</name>
    <name type="common">Human hookworm</name>
    <dbReference type="NCBI Taxonomy" id="51031"/>
    <lineage>
        <taxon>Eukaryota</taxon>
        <taxon>Metazoa</taxon>
        <taxon>Ecdysozoa</taxon>
        <taxon>Nematoda</taxon>
        <taxon>Chromadorea</taxon>
        <taxon>Rhabditida</taxon>
        <taxon>Rhabditina</taxon>
        <taxon>Rhabditomorpha</taxon>
        <taxon>Strongyloidea</taxon>
        <taxon>Ancylostomatidae</taxon>
        <taxon>Bunostominae</taxon>
        <taxon>Necator</taxon>
    </lineage>
</organism>
<dbReference type="KEGG" id="nai:NECAME_10150"/>
<accession>W2TCP7</accession>
<evidence type="ECO:0000256" key="1">
    <source>
        <dbReference type="SAM" id="MobiDB-lite"/>
    </source>
</evidence>